<dbReference type="BioCyc" id="AURANTIMONAS:SI859A1_02108-MONOMER"/>
<protein>
    <submittedName>
        <fullName evidence="3">Conserved hypothetical membrane protein</fullName>
    </submittedName>
</protein>
<gene>
    <name evidence="3" type="ORF">SI859A1_02108</name>
</gene>
<evidence type="ECO:0000259" key="2">
    <source>
        <dbReference type="Pfam" id="PF01757"/>
    </source>
</evidence>
<name>Q1YMT8_AURMS</name>
<accession>Q1YMT8</accession>
<evidence type="ECO:0000256" key="1">
    <source>
        <dbReference type="SAM" id="Phobius"/>
    </source>
</evidence>
<dbReference type="PANTHER" id="PTHR23028">
    <property type="entry name" value="ACETYLTRANSFERASE"/>
    <property type="match status" value="1"/>
</dbReference>
<feature type="transmembrane region" description="Helical" evidence="1">
    <location>
        <begin position="43"/>
        <end position="61"/>
    </location>
</feature>
<dbReference type="Pfam" id="PF01757">
    <property type="entry name" value="Acyl_transf_3"/>
    <property type="match status" value="1"/>
</dbReference>
<feature type="transmembrane region" description="Helical" evidence="1">
    <location>
        <begin position="249"/>
        <end position="270"/>
    </location>
</feature>
<dbReference type="InterPro" id="IPR002656">
    <property type="entry name" value="Acyl_transf_3_dom"/>
</dbReference>
<evidence type="ECO:0000313" key="3">
    <source>
        <dbReference type="EMBL" id="EAS51293.1"/>
    </source>
</evidence>
<feature type="transmembrane region" description="Helical" evidence="1">
    <location>
        <begin position="224"/>
        <end position="243"/>
    </location>
</feature>
<reference evidence="3 4" key="1">
    <citation type="journal article" date="2008" name="Appl. Environ. Microbiol.">
        <title>Genomic insights into Mn(II) oxidation by the marine alphaproteobacterium Aurantimonas sp. strain SI85-9A1.</title>
        <authorList>
            <person name="Dick G.J."/>
            <person name="Podell S."/>
            <person name="Johnson H.A."/>
            <person name="Rivera-Espinoza Y."/>
            <person name="Bernier-Latmani R."/>
            <person name="McCarthy J.K."/>
            <person name="Torpey J.W."/>
            <person name="Clement B.G."/>
            <person name="Gaasterland T."/>
            <person name="Tebo B.M."/>
        </authorList>
    </citation>
    <scope>NUCLEOTIDE SEQUENCE [LARGE SCALE GENOMIC DNA]</scope>
    <source>
        <strain evidence="3 4">SI85-9A1</strain>
    </source>
</reference>
<feature type="transmembrane region" description="Helical" evidence="1">
    <location>
        <begin position="161"/>
        <end position="179"/>
    </location>
</feature>
<dbReference type="RefSeq" id="WP_009209935.1">
    <property type="nucleotide sequence ID" value="NZ_BBWP01000021.1"/>
</dbReference>
<proteinExistence type="predicted"/>
<dbReference type="EMBL" id="AAPJ01000001">
    <property type="protein sequence ID" value="EAS51293.1"/>
    <property type="molecule type" value="Genomic_DNA"/>
</dbReference>
<feature type="transmembrane region" description="Helical" evidence="1">
    <location>
        <begin position="191"/>
        <end position="212"/>
    </location>
</feature>
<dbReference type="GO" id="GO:0016020">
    <property type="term" value="C:membrane"/>
    <property type="evidence" value="ECO:0007669"/>
    <property type="project" value="TreeGrafter"/>
</dbReference>
<evidence type="ECO:0000313" key="4">
    <source>
        <dbReference type="Proteomes" id="UP000000321"/>
    </source>
</evidence>
<dbReference type="GO" id="GO:0000271">
    <property type="term" value="P:polysaccharide biosynthetic process"/>
    <property type="evidence" value="ECO:0007669"/>
    <property type="project" value="TreeGrafter"/>
</dbReference>
<keyword evidence="1" id="KW-0812">Transmembrane</keyword>
<dbReference type="HOGENOM" id="CLU_005679_2_0_5"/>
<dbReference type="GO" id="GO:0016747">
    <property type="term" value="F:acyltransferase activity, transferring groups other than amino-acyl groups"/>
    <property type="evidence" value="ECO:0007669"/>
    <property type="project" value="InterPro"/>
</dbReference>
<keyword evidence="4" id="KW-1185">Reference proteome</keyword>
<dbReference type="PANTHER" id="PTHR23028:SF131">
    <property type="entry name" value="BLR2367 PROTEIN"/>
    <property type="match status" value="1"/>
</dbReference>
<feature type="transmembrane region" description="Helical" evidence="1">
    <location>
        <begin position="128"/>
        <end position="149"/>
    </location>
</feature>
<dbReference type="Proteomes" id="UP000000321">
    <property type="component" value="Unassembled WGS sequence"/>
</dbReference>
<dbReference type="AlphaFoldDB" id="Q1YMT8"/>
<feature type="transmembrane region" description="Helical" evidence="1">
    <location>
        <begin position="291"/>
        <end position="312"/>
    </location>
</feature>
<comment type="caution">
    <text evidence="3">The sequence shown here is derived from an EMBL/GenBank/DDBJ whole genome shotgun (WGS) entry which is preliminary data.</text>
</comment>
<organism evidence="3 4">
    <name type="scientific">Aurantimonas manganoxydans (strain ATCC BAA-1229 / DSM 21871 / SI85-9A1)</name>
    <dbReference type="NCBI Taxonomy" id="287752"/>
    <lineage>
        <taxon>Bacteria</taxon>
        <taxon>Pseudomonadati</taxon>
        <taxon>Pseudomonadota</taxon>
        <taxon>Alphaproteobacteria</taxon>
        <taxon>Hyphomicrobiales</taxon>
        <taxon>Aurantimonadaceae</taxon>
        <taxon>Aurantimonas</taxon>
    </lineage>
</organism>
<sequence>MSKLATLQVLRGLAAVTVVVDHAILRQAEWSQTSKTVVRAAEYSGALAVAVFFVISGFIMLHTSARSYGAPGAVRVFLVKRLWRIVPLYWIATSLELVLRLRAGAEVTLDRVLAAYLFVPYPVAQGEYMRPLLGVGWTLNYEMFFYLLFAASLALPIRRGLPLLFAALLSIVALGAFFITPLNDVSPPHTILNFLSEPIILLFPAGMLVALLNKSGWLPVIPGALAIILLLLGENLLGFSLFVDRTPAPFVWWGATWVVCAIAIGLSVAAREAQRPTPVLRSGVWLGDVSYALYLFHFFTIVAAEKIWWSLFGVAHSQIAFVAFATAASIAAAGVIHLAVEQPIMRLLRGRSVASRPIPQTALASLMRNSGGS</sequence>
<feature type="transmembrane region" description="Helical" evidence="1">
    <location>
        <begin position="318"/>
        <end position="340"/>
    </location>
</feature>
<dbReference type="InterPro" id="IPR050879">
    <property type="entry name" value="Acyltransferase_3"/>
</dbReference>
<keyword evidence="1" id="KW-1133">Transmembrane helix</keyword>
<feature type="domain" description="Acyltransferase 3" evidence="2">
    <location>
        <begin position="7"/>
        <end position="336"/>
    </location>
</feature>
<keyword evidence="1" id="KW-0472">Membrane</keyword>